<name>A0A7W8D771_9GAMM</name>
<dbReference type="RefSeq" id="WP_183961718.1">
    <property type="nucleotide sequence ID" value="NZ_JACHHP010000005.1"/>
</dbReference>
<sequence>MNRADRMLRWLSEHAELALVKALLVFLQRVPWIGPVVAFRMGDLHGALRGLRRWPNTRLAWQEQLRDKIDAMLVDSPTSVGQAPRAFARAPQRILYVVDVAPNVSRSGYALRTAALTEALRATGLQVQIVARFSSEPDMASAVPASVFEPERAAIERHAAALVRIIERERIDVVHAASPYANAHATNLAAARCGIASVYEMRGLWHRTRAAREPMYGESAHYAHGERQELRACMEASLAIALSTPMQAWMVAGGVPAASTVVIGNAANTARPHAMRPPRDARTVTLGYAGALERYEGLDRLLPLFANHALCEAQLLIAGDGAERKALHRQATRLGLGSRVHFLGTLPPEQLEGFYARLDAIVLPRIDSAMTRMVPPLKPFDALAHGVPVLMSVAVAEAVGDVLRRRDDVSVFADVAEVPSLLPELQRSALWVPPPDWRLRARELLDAYGCLSWR</sequence>
<dbReference type="SUPFAM" id="SSF53756">
    <property type="entry name" value="UDP-Glycosyltransferase/glycogen phosphorylase"/>
    <property type="match status" value="1"/>
</dbReference>
<dbReference type="Gene3D" id="3.40.50.2000">
    <property type="entry name" value="Glycogen Phosphorylase B"/>
    <property type="match status" value="2"/>
</dbReference>
<proteinExistence type="predicted"/>
<evidence type="ECO:0000259" key="1">
    <source>
        <dbReference type="Pfam" id="PF13439"/>
    </source>
</evidence>
<keyword evidence="2" id="KW-0808">Transferase</keyword>
<reference evidence="2 3" key="1">
    <citation type="submission" date="2020-08" db="EMBL/GenBank/DDBJ databases">
        <title>Genomic Encyclopedia of Type Strains, Phase IV (KMG-IV): sequencing the most valuable type-strain genomes for metagenomic binning, comparative biology and taxonomic classification.</title>
        <authorList>
            <person name="Goeker M."/>
        </authorList>
    </citation>
    <scope>NUCLEOTIDE SEQUENCE [LARGE SCALE GENOMIC DNA]</scope>
    <source>
        <strain evidence="2 3">DSM 24163</strain>
    </source>
</reference>
<evidence type="ECO:0000313" key="2">
    <source>
        <dbReference type="EMBL" id="MBB5209173.1"/>
    </source>
</evidence>
<dbReference type="Pfam" id="PF13692">
    <property type="entry name" value="Glyco_trans_1_4"/>
    <property type="match status" value="1"/>
</dbReference>
<accession>A0A7W8D771</accession>
<dbReference type="PANTHER" id="PTHR45947:SF3">
    <property type="entry name" value="SULFOQUINOVOSYL TRANSFERASE SQD2"/>
    <property type="match status" value="1"/>
</dbReference>
<protein>
    <submittedName>
        <fullName evidence="2">Glycosyltransferase involved in cell wall biosynthesis</fullName>
    </submittedName>
</protein>
<comment type="caution">
    <text evidence="2">The sequence shown here is derived from an EMBL/GenBank/DDBJ whole genome shotgun (WGS) entry which is preliminary data.</text>
</comment>
<feature type="domain" description="Glycosyltransferase subfamily 4-like N-terminal" evidence="1">
    <location>
        <begin position="112"/>
        <end position="271"/>
    </location>
</feature>
<keyword evidence="3" id="KW-1185">Reference proteome</keyword>
<organism evidence="2 3">
    <name type="scientific">Chiayiivirga flava</name>
    <dbReference type="NCBI Taxonomy" id="659595"/>
    <lineage>
        <taxon>Bacteria</taxon>
        <taxon>Pseudomonadati</taxon>
        <taxon>Pseudomonadota</taxon>
        <taxon>Gammaproteobacteria</taxon>
        <taxon>Lysobacterales</taxon>
        <taxon>Lysobacteraceae</taxon>
        <taxon>Chiayiivirga</taxon>
    </lineage>
</organism>
<dbReference type="PANTHER" id="PTHR45947">
    <property type="entry name" value="SULFOQUINOVOSYL TRANSFERASE SQD2"/>
    <property type="match status" value="1"/>
</dbReference>
<dbReference type="GO" id="GO:0016757">
    <property type="term" value="F:glycosyltransferase activity"/>
    <property type="evidence" value="ECO:0007669"/>
    <property type="project" value="TreeGrafter"/>
</dbReference>
<dbReference type="EMBL" id="JACHHP010000005">
    <property type="protein sequence ID" value="MBB5209173.1"/>
    <property type="molecule type" value="Genomic_DNA"/>
</dbReference>
<evidence type="ECO:0000313" key="3">
    <source>
        <dbReference type="Proteomes" id="UP000521199"/>
    </source>
</evidence>
<gene>
    <name evidence="2" type="ORF">HNQ52_002736</name>
</gene>
<dbReference type="InterPro" id="IPR028098">
    <property type="entry name" value="Glyco_trans_4-like_N"/>
</dbReference>
<dbReference type="InterPro" id="IPR050194">
    <property type="entry name" value="Glycosyltransferase_grp1"/>
</dbReference>
<dbReference type="AlphaFoldDB" id="A0A7W8D771"/>
<dbReference type="Pfam" id="PF13439">
    <property type="entry name" value="Glyco_transf_4"/>
    <property type="match status" value="1"/>
</dbReference>
<dbReference type="Proteomes" id="UP000521199">
    <property type="component" value="Unassembled WGS sequence"/>
</dbReference>